<gene>
    <name evidence="7" type="ORF">PPG34_06515</name>
</gene>
<protein>
    <submittedName>
        <fullName evidence="7">Aminopeptidase P family protein</fullName>
    </submittedName>
</protein>
<dbReference type="InterPro" id="IPR000587">
    <property type="entry name" value="Creatinase_N"/>
</dbReference>
<dbReference type="Gene3D" id="3.40.350.10">
    <property type="entry name" value="Creatinase/prolidase N-terminal domain"/>
    <property type="match status" value="2"/>
</dbReference>
<dbReference type="InterPro" id="IPR050422">
    <property type="entry name" value="X-Pro_aminopeptidase_P"/>
</dbReference>
<dbReference type="InterPro" id="IPR032416">
    <property type="entry name" value="Peptidase_M24_C"/>
</dbReference>
<dbReference type="CDD" id="cd01085">
    <property type="entry name" value="APP"/>
    <property type="match status" value="1"/>
</dbReference>
<keyword evidence="3" id="KW-0378">Hydrolase</keyword>
<feature type="domain" description="Creatinase N-terminal" evidence="5">
    <location>
        <begin position="8"/>
        <end position="140"/>
    </location>
</feature>
<sequence>MSTESKIRVQKLRSELAKQGLSGFIVPHADEYQNEYLPACAERLAWLTGFTGSAGTAVVLVDQAVVFVDGRYVLQVRNQIDLEIFDPQHISEISIKEWLHSVLKRGDKLGYDPWLHTPKDLKSLREGCARIKAELVPCQPNPIDIIWSDRPESPRARVIPHSIRYAGQSSEEKRRDLAKGLKEDRIDVAVLTAPDSIAWLFNIRGGDVSHTPLPLSFACLRSDESAMLFLDSQKVSAELRDHLGPGVHVVPGEEFRHTLEHLGRDRCRVLCDPQRTASFIFDQLEKYGAEIVEGKDPCILPKARKNSVEVEGSREAHIRDGAAVCDFLAWLAAEAPLGKLTEVAVQDYLDACREQQALWKDQSFPTISAAGSNGAIVHYRATEASNRALAPGCLYLVDSGGQYLDGTTDITRTVAIGTPTQEQRDCYTRVLKGHIALATAVFPKGTTGTQLDTLARQPLWEVGLDYDHGTGHGVGSYLGVHEGPQRIAKAPSTVALEKGMIVSNEPGYYKAGEFGIRLENLVLAVSTPSFGQSDREWLAFETLTVVPFDRTLINCSLLTSKEIDWVNTYHDRVRVTLSPLVQSRTKTWLDDATKGLL</sequence>
<keyword evidence="7" id="KW-0031">Aminopeptidase</keyword>
<dbReference type="InterPro" id="IPR000994">
    <property type="entry name" value="Pept_M24"/>
</dbReference>
<evidence type="ECO:0000256" key="2">
    <source>
        <dbReference type="ARBA" id="ARBA00022723"/>
    </source>
</evidence>
<dbReference type="InterPro" id="IPR029149">
    <property type="entry name" value="Creatin/AminoP/Spt16_N"/>
</dbReference>
<keyword evidence="2" id="KW-0479">Metal-binding</keyword>
<dbReference type="PANTHER" id="PTHR43763">
    <property type="entry name" value="XAA-PRO AMINOPEPTIDASE 1"/>
    <property type="match status" value="1"/>
</dbReference>
<dbReference type="GO" id="GO:0004177">
    <property type="term" value="F:aminopeptidase activity"/>
    <property type="evidence" value="ECO:0007669"/>
    <property type="project" value="UniProtKB-KW"/>
</dbReference>
<evidence type="ECO:0000259" key="6">
    <source>
        <dbReference type="Pfam" id="PF16188"/>
    </source>
</evidence>
<dbReference type="Pfam" id="PF01321">
    <property type="entry name" value="Creatinase_N"/>
    <property type="match status" value="1"/>
</dbReference>
<accession>A0ABU3K6H7</accession>
<evidence type="ECO:0000256" key="1">
    <source>
        <dbReference type="ARBA" id="ARBA00008766"/>
    </source>
</evidence>
<dbReference type="RefSeq" id="WP_313832353.1">
    <property type="nucleotide sequence ID" value="NZ_JAQOUE010000001.1"/>
</dbReference>
<dbReference type="InterPro" id="IPR036005">
    <property type="entry name" value="Creatinase/aminopeptidase-like"/>
</dbReference>
<evidence type="ECO:0000259" key="4">
    <source>
        <dbReference type="Pfam" id="PF00557"/>
    </source>
</evidence>
<reference evidence="7 8" key="1">
    <citation type="journal article" date="2023" name="ISME J.">
        <title>Cultivation and genomic characterization of novel and ubiquitous marine nitrite-oxidizing bacteria from the Nitrospirales.</title>
        <authorList>
            <person name="Mueller A.J."/>
            <person name="Daebeler A."/>
            <person name="Herbold C.W."/>
            <person name="Kirkegaard R.H."/>
            <person name="Daims H."/>
        </authorList>
    </citation>
    <scope>NUCLEOTIDE SEQUENCE [LARGE SCALE GENOMIC DNA]</scope>
    <source>
        <strain evidence="7 8">EB</strain>
    </source>
</reference>
<feature type="domain" description="Peptidase M24" evidence="4">
    <location>
        <begin position="313"/>
        <end position="523"/>
    </location>
</feature>
<evidence type="ECO:0000259" key="5">
    <source>
        <dbReference type="Pfam" id="PF01321"/>
    </source>
</evidence>
<dbReference type="Pfam" id="PF16189">
    <property type="entry name" value="Creatinase_N_2"/>
    <property type="match status" value="1"/>
</dbReference>
<dbReference type="PANTHER" id="PTHR43763:SF6">
    <property type="entry name" value="XAA-PRO AMINOPEPTIDASE 1"/>
    <property type="match status" value="1"/>
</dbReference>
<keyword evidence="8" id="KW-1185">Reference proteome</keyword>
<name>A0ABU3K6H7_9BACT</name>
<dbReference type="Proteomes" id="UP001250932">
    <property type="component" value="Unassembled WGS sequence"/>
</dbReference>
<evidence type="ECO:0000313" key="7">
    <source>
        <dbReference type="EMBL" id="MDT7042000.1"/>
    </source>
</evidence>
<comment type="caution">
    <text evidence="7">The sequence shown here is derived from an EMBL/GenBank/DDBJ whole genome shotgun (WGS) entry which is preliminary data.</text>
</comment>
<comment type="similarity">
    <text evidence="1">Belongs to the peptidase M24B family.</text>
</comment>
<evidence type="ECO:0000313" key="8">
    <source>
        <dbReference type="Proteomes" id="UP001250932"/>
    </source>
</evidence>
<dbReference type="Pfam" id="PF00557">
    <property type="entry name" value="Peptidase_M24"/>
    <property type="match status" value="1"/>
</dbReference>
<dbReference type="EMBL" id="JAQOUE010000001">
    <property type="protein sequence ID" value="MDT7042000.1"/>
    <property type="molecule type" value="Genomic_DNA"/>
</dbReference>
<feature type="domain" description="Peptidase M24 C-terminal" evidence="6">
    <location>
        <begin position="536"/>
        <end position="594"/>
    </location>
</feature>
<dbReference type="SUPFAM" id="SSF55920">
    <property type="entry name" value="Creatinase/aminopeptidase"/>
    <property type="match status" value="1"/>
</dbReference>
<proteinExistence type="inferred from homology"/>
<evidence type="ECO:0000256" key="3">
    <source>
        <dbReference type="ARBA" id="ARBA00022801"/>
    </source>
</evidence>
<dbReference type="Gene3D" id="3.90.230.10">
    <property type="entry name" value="Creatinase/methionine aminopeptidase superfamily"/>
    <property type="match status" value="1"/>
</dbReference>
<organism evidence="7 8">
    <name type="scientific">Candidatus Nitronereus thalassa</name>
    <dbReference type="NCBI Taxonomy" id="3020898"/>
    <lineage>
        <taxon>Bacteria</taxon>
        <taxon>Pseudomonadati</taxon>
        <taxon>Nitrospirota</taxon>
        <taxon>Nitrospiria</taxon>
        <taxon>Nitrospirales</taxon>
        <taxon>Nitrospiraceae</taxon>
        <taxon>Candidatus Nitronereus</taxon>
    </lineage>
</organism>
<dbReference type="InterPro" id="IPR033740">
    <property type="entry name" value="Pept_M24B"/>
</dbReference>
<keyword evidence="7" id="KW-0645">Protease</keyword>
<dbReference type="SUPFAM" id="SSF53092">
    <property type="entry name" value="Creatinase/prolidase N-terminal domain"/>
    <property type="match status" value="1"/>
</dbReference>
<dbReference type="Pfam" id="PF16188">
    <property type="entry name" value="Peptidase_M24_C"/>
    <property type="match status" value="1"/>
</dbReference>